<dbReference type="AlphaFoldDB" id="A0A6A5YG53"/>
<keyword evidence="2" id="KW-0812">Transmembrane</keyword>
<reference evidence="3" key="1">
    <citation type="journal article" date="2020" name="Stud. Mycol.">
        <title>101 Dothideomycetes genomes: a test case for predicting lifestyles and emergence of pathogens.</title>
        <authorList>
            <person name="Haridas S."/>
            <person name="Albert R."/>
            <person name="Binder M."/>
            <person name="Bloem J."/>
            <person name="Labutti K."/>
            <person name="Salamov A."/>
            <person name="Andreopoulos B."/>
            <person name="Baker S."/>
            <person name="Barry K."/>
            <person name="Bills G."/>
            <person name="Bluhm B."/>
            <person name="Cannon C."/>
            <person name="Castanera R."/>
            <person name="Culley D."/>
            <person name="Daum C."/>
            <person name="Ezra D."/>
            <person name="Gonzalez J."/>
            <person name="Henrissat B."/>
            <person name="Kuo A."/>
            <person name="Liang C."/>
            <person name="Lipzen A."/>
            <person name="Lutzoni F."/>
            <person name="Magnuson J."/>
            <person name="Mondo S."/>
            <person name="Nolan M."/>
            <person name="Ohm R."/>
            <person name="Pangilinan J."/>
            <person name="Park H.-J."/>
            <person name="Ramirez L."/>
            <person name="Alfaro M."/>
            <person name="Sun H."/>
            <person name="Tritt A."/>
            <person name="Yoshinaga Y."/>
            <person name="Zwiers L.-H."/>
            <person name="Turgeon B."/>
            <person name="Goodwin S."/>
            <person name="Spatafora J."/>
            <person name="Crous P."/>
            <person name="Grigoriev I."/>
        </authorList>
    </citation>
    <scope>NUCLEOTIDE SEQUENCE</scope>
    <source>
        <strain evidence="3">CBS 627.86</strain>
    </source>
</reference>
<dbReference type="Proteomes" id="UP000799770">
    <property type="component" value="Unassembled WGS sequence"/>
</dbReference>
<protein>
    <submittedName>
        <fullName evidence="3">Uncharacterized protein</fullName>
    </submittedName>
</protein>
<evidence type="ECO:0000313" key="4">
    <source>
        <dbReference type="Proteomes" id="UP000799770"/>
    </source>
</evidence>
<feature type="compositionally biased region" description="Gly residues" evidence="1">
    <location>
        <begin position="1"/>
        <end position="19"/>
    </location>
</feature>
<feature type="transmembrane region" description="Helical" evidence="2">
    <location>
        <begin position="273"/>
        <end position="294"/>
    </location>
</feature>
<gene>
    <name evidence="3" type="ORF">BDV96DRAFT_655197</name>
</gene>
<feature type="transmembrane region" description="Helical" evidence="2">
    <location>
        <begin position="77"/>
        <end position="99"/>
    </location>
</feature>
<feature type="transmembrane region" description="Helical" evidence="2">
    <location>
        <begin position="243"/>
        <end position="261"/>
    </location>
</feature>
<feature type="transmembrane region" description="Helical" evidence="2">
    <location>
        <begin position="119"/>
        <end position="136"/>
    </location>
</feature>
<proteinExistence type="predicted"/>
<organism evidence="3 4">
    <name type="scientific">Lophiotrema nucula</name>
    <dbReference type="NCBI Taxonomy" id="690887"/>
    <lineage>
        <taxon>Eukaryota</taxon>
        <taxon>Fungi</taxon>
        <taxon>Dikarya</taxon>
        <taxon>Ascomycota</taxon>
        <taxon>Pezizomycotina</taxon>
        <taxon>Dothideomycetes</taxon>
        <taxon>Pleosporomycetidae</taxon>
        <taxon>Pleosporales</taxon>
        <taxon>Lophiotremataceae</taxon>
        <taxon>Lophiotrema</taxon>
    </lineage>
</organism>
<keyword evidence="2" id="KW-0472">Membrane</keyword>
<feature type="transmembrane region" description="Helical" evidence="2">
    <location>
        <begin position="52"/>
        <end position="70"/>
    </location>
</feature>
<evidence type="ECO:0000256" key="1">
    <source>
        <dbReference type="SAM" id="MobiDB-lite"/>
    </source>
</evidence>
<feature type="region of interest" description="Disordered" evidence="1">
    <location>
        <begin position="1"/>
        <end position="22"/>
    </location>
</feature>
<dbReference type="OrthoDB" id="3797113at2759"/>
<accession>A0A6A5YG53</accession>
<feature type="transmembrane region" description="Helical" evidence="2">
    <location>
        <begin position="143"/>
        <end position="162"/>
    </location>
</feature>
<keyword evidence="4" id="KW-1185">Reference proteome</keyword>
<sequence>MAPKRGGGGGGGNGEGSGGSTTCPADADYPCTSEMYEMYGDVYTNTEQYGQVVLYSIWCLALILLFLRSWTLRKQVLWLKVAIVLFFISWVFVCVRFGLIIAQSNVPIGYRFESSVAQILWRLGMVALFAGCFPPDTGKWQGIFFRFGVMAYLCLSITYTVYDFIISSKALSYFKDDWNWWISDRDFGLTLNEKEIQRLTMRDEKYIYSPFYIWNFFVSSLSDEDNYIVNRGRQIKFGVAADFIALFLAVYTGVVAWILWVKRRRQQPGSEKLNSLLLIVAGGLIFPTLFRVIISTHYVLPNWKAVTTPEQWMDWINSKDVEEDQFGFENYSGGNLFLRGWRMTVDGFPIAQALLEPLGIVIACAGMVLWWRSRSKAVDRETSAVHPEYK</sequence>
<dbReference type="EMBL" id="ML977369">
    <property type="protein sequence ID" value="KAF2105923.1"/>
    <property type="molecule type" value="Genomic_DNA"/>
</dbReference>
<name>A0A6A5YG53_9PLEO</name>
<evidence type="ECO:0000313" key="3">
    <source>
        <dbReference type="EMBL" id="KAF2105923.1"/>
    </source>
</evidence>
<keyword evidence="2" id="KW-1133">Transmembrane helix</keyword>
<evidence type="ECO:0000256" key="2">
    <source>
        <dbReference type="SAM" id="Phobius"/>
    </source>
</evidence>
<feature type="transmembrane region" description="Helical" evidence="2">
    <location>
        <begin position="350"/>
        <end position="371"/>
    </location>
</feature>